<dbReference type="PROSITE" id="PS51192">
    <property type="entry name" value="HELICASE_ATP_BIND_1"/>
    <property type="match status" value="1"/>
</dbReference>
<dbReference type="PANTHER" id="PTHR18934:SF237">
    <property type="entry name" value="ATP-DEPENDENT DNA_RNA HELICASE DHX36"/>
    <property type="match status" value="1"/>
</dbReference>
<evidence type="ECO:0000313" key="48">
    <source>
        <dbReference type="Proteomes" id="UP000838412"/>
    </source>
</evidence>
<evidence type="ECO:0000256" key="40">
    <source>
        <dbReference type="ARBA" id="ARBA00069921"/>
    </source>
</evidence>
<evidence type="ECO:0000256" key="35">
    <source>
        <dbReference type="ARBA" id="ARBA00023159"/>
    </source>
</evidence>
<dbReference type="GO" id="GO:0030154">
    <property type="term" value="P:cell differentiation"/>
    <property type="evidence" value="ECO:0007669"/>
    <property type="project" value="UniProtKB-KW"/>
</dbReference>
<keyword evidence="33" id="KW-0238">DNA-binding</keyword>
<dbReference type="Pfam" id="PF00271">
    <property type="entry name" value="Helicase_C"/>
    <property type="match status" value="1"/>
</dbReference>
<dbReference type="EC" id="3.6.4.13" evidence="10"/>
<evidence type="ECO:0000256" key="22">
    <source>
        <dbReference type="ARBA" id="ARBA00022801"/>
    </source>
</evidence>
<keyword evidence="36" id="KW-0804">Transcription</keyword>
<dbReference type="Gene3D" id="3.40.50.300">
    <property type="entry name" value="P-loop containing nucleotide triphosphate hydrolases"/>
    <property type="match status" value="2"/>
</dbReference>
<evidence type="ECO:0000256" key="20">
    <source>
        <dbReference type="ARBA" id="ARBA00022741"/>
    </source>
</evidence>
<feature type="region of interest" description="Disordered" evidence="44">
    <location>
        <begin position="33"/>
        <end position="119"/>
    </location>
</feature>
<evidence type="ECO:0000256" key="5">
    <source>
        <dbReference type="ARBA" id="ARBA00004324"/>
    </source>
</evidence>
<dbReference type="FunFam" id="1.20.120.1080:FF:000002">
    <property type="entry name" value="Putative ATP-dependent RNA helicase DHX36"/>
    <property type="match status" value="1"/>
</dbReference>
<evidence type="ECO:0000256" key="18">
    <source>
        <dbReference type="ARBA" id="ARBA00022723"/>
    </source>
</evidence>
<dbReference type="Pfam" id="PF00270">
    <property type="entry name" value="DEAD"/>
    <property type="match status" value="1"/>
</dbReference>
<comment type="cofactor">
    <cofactor evidence="1">
        <name>Mg(2+)</name>
        <dbReference type="ChEBI" id="CHEBI:18420"/>
    </cofactor>
</comment>
<dbReference type="Pfam" id="PF21010">
    <property type="entry name" value="HA2_C"/>
    <property type="match status" value="1"/>
</dbReference>
<dbReference type="EMBL" id="OV696696">
    <property type="protein sequence ID" value="CAH1239477.1"/>
    <property type="molecule type" value="Genomic_DNA"/>
</dbReference>
<keyword evidence="48" id="KW-1185">Reference proteome</keyword>
<keyword evidence="26" id="KW-0810">Translation regulation</keyword>
<evidence type="ECO:0000256" key="31">
    <source>
        <dbReference type="ARBA" id="ARBA00023015"/>
    </source>
</evidence>
<dbReference type="GO" id="GO:0010494">
    <property type="term" value="C:cytoplasmic stress granule"/>
    <property type="evidence" value="ECO:0007669"/>
    <property type="project" value="UniProtKB-SubCell"/>
</dbReference>
<feature type="coiled-coil region" evidence="43">
    <location>
        <begin position="495"/>
        <end position="529"/>
    </location>
</feature>
<evidence type="ECO:0000256" key="36">
    <source>
        <dbReference type="ARBA" id="ARBA00023163"/>
    </source>
</evidence>
<keyword evidence="31" id="KW-0805">Transcription regulation</keyword>
<organism evidence="47 48">
    <name type="scientific">Branchiostoma lanceolatum</name>
    <name type="common">Common lancelet</name>
    <name type="synonym">Amphioxus lanceolatum</name>
    <dbReference type="NCBI Taxonomy" id="7740"/>
    <lineage>
        <taxon>Eukaryota</taxon>
        <taxon>Metazoa</taxon>
        <taxon>Chordata</taxon>
        <taxon>Cephalochordata</taxon>
        <taxon>Leptocardii</taxon>
        <taxon>Amphioxiformes</taxon>
        <taxon>Branchiostomatidae</taxon>
        <taxon>Branchiostoma</taxon>
    </lineage>
</organism>
<evidence type="ECO:0000256" key="4">
    <source>
        <dbReference type="ARBA" id="ARBA00004279"/>
    </source>
</evidence>
<dbReference type="PROSITE" id="PS51194">
    <property type="entry name" value="HELICASE_CTER"/>
    <property type="match status" value="1"/>
</dbReference>
<keyword evidence="38" id="KW-0966">Cell projection</keyword>
<evidence type="ECO:0000256" key="25">
    <source>
        <dbReference type="ARBA" id="ARBA00022842"/>
    </source>
</evidence>
<dbReference type="Proteomes" id="UP000838412">
    <property type="component" value="Chromosome 11"/>
</dbReference>
<dbReference type="InterPro" id="IPR048333">
    <property type="entry name" value="HA2_WH"/>
</dbReference>
<evidence type="ECO:0000256" key="27">
    <source>
        <dbReference type="ARBA" id="ARBA00022859"/>
    </source>
</evidence>
<evidence type="ECO:0000256" key="1">
    <source>
        <dbReference type="ARBA" id="ARBA00001946"/>
    </source>
</evidence>
<dbReference type="GO" id="GO:0005829">
    <property type="term" value="C:cytosol"/>
    <property type="evidence" value="ECO:0007669"/>
    <property type="project" value="UniProtKB-SubCell"/>
</dbReference>
<evidence type="ECO:0000256" key="30">
    <source>
        <dbReference type="ARBA" id="ARBA00022990"/>
    </source>
</evidence>
<feature type="compositionally biased region" description="Basic and acidic residues" evidence="44">
    <location>
        <begin position="155"/>
        <end position="170"/>
    </location>
</feature>
<feature type="compositionally biased region" description="Gly residues" evidence="44">
    <location>
        <begin position="79"/>
        <end position="97"/>
    </location>
</feature>
<keyword evidence="14" id="KW-0963">Cytoplasm</keyword>
<dbReference type="FunFam" id="3.40.50.300:FF:000739">
    <property type="entry name" value="Putative ATP-dependent RNA helicase DHX36"/>
    <property type="match status" value="1"/>
</dbReference>
<dbReference type="FunFam" id="3.40.50.300:FF:000670">
    <property type="entry name" value="Putative ATP-dependent RNA helicase DHX36"/>
    <property type="match status" value="1"/>
</dbReference>
<dbReference type="Pfam" id="PF04408">
    <property type="entry name" value="WHD_HA2"/>
    <property type="match status" value="1"/>
</dbReference>
<evidence type="ECO:0000256" key="16">
    <source>
        <dbReference type="ARBA" id="ARBA00022553"/>
    </source>
</evidence>
<keyword evidence="29" id="KW-0779">Telomere</keyword>
<evidence type="ECO:0000256" key="42">
    <source>
        <dbReference type="ARBA" id="ARBA00083335"/>
    </source>
</evidence>
<dbReference type="CDD" id="cd18791">
    <property type="entry name" value="SF2_C_RHA"/>
    <property type="match status" value="1"/>
</dbReference>
<evidence type="ECO:0000256" key="14">
    <source>
        <dbReference type="ARBA" id="ARBA00022490"/>
    </source>
</evidence>
<evidence type="ECO:0000256" key="17">
    <source>
        <dbReference type="ARBA" id="ARBA00022588"/>
    </source>
</evidence>
<keyword evidence="12" id="KW-0158">Chromosome</keyword>
<dbReference type="GO" id="GO:0051880">
    <property type="term" value="F:G-quadruplex DNA binding"/>
    <property type="evidence" value="ECO:0007669"/>
    <property type="project" value="TreeGrafter"/>
</dbReference>
<dbReference type="GO" id="GO:0030425">
    <property type="term" value="C:dendrite"/>
    <property type="evidence" value="ECO:0007669"/>
    <property type="project" value="UniProtKB-SubCell"/>
</dbReference>
<keyword evidence="15" id="KW-0678">Repressor</keyword>
<dbReference type="SMART" id="SM00847">
    <property type="entry name" value="HA2"/>
    <property type="match status" value="1"/>
</dbReference>
<evidence type="ECO:0000256" key="43">
    <source>
        <dbReference type="SAM" id="Coils"/>
    </source>
</evidence>
<keyword evidence="22" id="KW-0378">Hydrolase</keyword>
<dbReference type="PROSITE" id="PS00690">
    <property type="entry name" value="DEAH_ATP_HELICASE"/>
    <property type="match status" value="1"/>
</dbReference>
<dbReference type="GO" id="GO:0003724">
    <property type="term" value="F:RNA helicase activity"/>
    <property type="evidence" value="ECO:0007669"/>
    <property type="project" value="UniProtKB-EC"/>
</dbReference>
<dbReference type="GO" id="GO:0006417">
    <property type="term" value="P:regulation of translation"/>
    <property type="evidence" value="ECO:0007669"/>
    <property type="project" value="UniProtKB-KW"/>
</dbReference>
<evidence type="ECO:0000256" key="3">
    <source>
        <dbReference type="ARBA" id="ARBA00004210"/>
    </source>
</evidence>
<feature type="domain" description="Helicase C-terminal" evidence="46">
    <location>
        <begin position="553"/>
        <end position="723"/>
    </location>
</feature>
<evidence type="ECO:0000256" key="19">
    <source>
        <dbReference type="ARBA" id="ARBA00022737"/>
    </source>
</evidence>
<dbReference type="InterPro" id="IPR001650">
    <property type="entry name" value="Helicase_C-like"/>
</dbReference>
<dbReference type="SUPFAM" id="SSF52540">
    <property type="entry name" value="P-loop containing nucleoside triphosphate hydrolases"/>
    <property type="match status" value="1"/>
</dbReference>
<feature type="compositionally biased region" description="Low complexity" evidence="44">
    <location>
        <begin position="190"/>
        <end position="209"/>
    </location>
</feature>
<dbReference type="GO" id="GO:0005524">
    <property type="term" value="F:ATP binding"/>
    <property type="evidence" value="ECO:0007669"/>
    <property type="project" value="UniProtKB-KW"/>
</dbReference>
<evidence type="ECO:0000256" key="13">
    <source>
        <dbReference type="ARBA" id="ARBA00022473"/>
    </source>
</evidence>
<evidence type="ECO:0000256" key="33">
    <source>
        <dbReference type="ARBA" id="ARBA00023125"/>
    </source>
</evidence>
<dbReference type="InterPro" id="IPR027417">
    <property type="entry name" value="P-loop_NTPase"/>
</dbReference>
<accession>A0A8J9YMG7</accession>
<keyword evidence="17" id="KW-0399">Innate immunity</keyword>
<keyword evidence="34" id="KW-0496">Mitochondrion</keyword>
<keyword evidence="18" id="KW-0479">Metal-binding</keyword>
<evidence type="ECO:0000256" key="38">
    <source>
        <dbReference type="ARBA" id="ARBA00023273"/>
    </source>
</evidence>
<evidence type="ECO:0000256" key="2">
    <source>
        <dbReference type="ARBA" id="ARBA00004173"/>
    </source>
</evidence>
<keyword evidence="24" id="KW-0067">ATP-binding</keyword>
<keyword evidence="23" id="KW-0347">Helicase</keyword>
<protein>
    <recommendedName>
        <fullName evidence="40">ATP-dependent DNA/RNA helicase DHX36</fullName>
        <ecNumber evidence="10">3.6.4.13</ecNumber>
    </recommendedName>
    <alternativeName>
        <fullName evidence="42">DEAD/H box polypeptide 36</fullName>
    </alternativeName>
    <alternativeName>
        <fullName evidence="41">MLE-like protein 1</fullName>
    </alternativeName>
</protein>
<dbReference type="PANTHER" id="PTHR18934">
    <property type="entry name" value="ATP-DEPENDENT RNA HELICASE"/>
    <property type="match status" value="1"/>
</dbReference>
<dbReference type="Gene3D" id="1.20.120.1080">
    <property type="match status" value="1"/>
</dbReference>
<keyword evidence="35" id="KW-0010">Activator</keyword>
<keyword evidence="25" id="KW-0460">Magnesium</keyword>
<feature type="compositionally biased region" description="Basic residues" evidence="44">
    <location>
        <begin position="47"/>
        <end position="58"/>
    </location>
</feature>
<evidence type="ECO:0000256" key="10">
    <source>
        <dbReference type="ARBA" id="ARBA00012552"/>
    </source>
</evidence>
<name>A0A8J9YMG7_BRALA</name>
<evidence type="ECO:0000256" key="6">
    <source>
        <dbReference type="ARBA" id="ARBA00004484"/>
    </source>
</evidence>
<gene>
    <name evidence="47" type="primary">DHX36</name>
    <name evidence="47" type="ORF">BLAG_LOCUS3767</name>
</gene>
<dbReference type="GO" id="GO:0002151">
    <property type="term" value="F:G-quadruplex RNA binding"/>
    <property type="evidence" value="ECO:0007669"/>
    <property type="project" value="TreeGrafter"/>
</dbReference>
<evidence type="ECO:0000256" key="37">
    <source>
        <dbReference type="ARBA" id="ARBA00023242"/>
    </source>
</evidence>
<reference evidence="47" key="1">
    <citation type="submission" date="2022-01" db="EMBL/GenBank/DDBJ databases">
        <authorList>
            <person name="Braso-Vives M."/>
        </authorList>
    </citation>
    <scope>NUCLEOTIDE SEQUENCE</scope>
</reference>
<dbReference type="SMART" id="SM00487">
    <property type="entry name" value="DEXDc"/>
    <property type="match status" value="1"/>
</dbReference>
<keyword evidence="43" id="KW-0175">Coiled coil</keyword>
<dbReference type="InterPro" id="IPR002464">
    <property type="entry name" value="DNA/RNA_helicase_DEAH_CS"/>
</dbReference>
<comment type="subcellular location">
    <subcellularLocation>
        <location evidence="7">Cell projection</location>
        <location evidence="7">Axon</location>
    </subcellularLocation>
    <subcellularLocation>
        <location evidence="4">Cell projection</location>
        <location evidence="4">Dendrite</location>
    </subcellularLocation>
    <subcellularLocation>
        <location evidence="9">Chromosome</location>
        <location evidence="9">Telomere</location>
    </subcellularLocation>
    <subcellularLocation>
        <location evidence="3">Cytoplasm</location>
        <location evidence="3">Stress granule</location>
    </subcellularLocation>
    <subcellularLocation>
        <location evidence="8">Cytoplasm</location>
        <location evidence="8">Cytosol</location>
    </subcellularLocation>
    <subcellularLocation>
        <location evidence="2">Mitochondrion</location>
    </subcellularLocation>
    <subcellularLocation>
        <location evidence="5">Nucleus speckle</location>
    </subcellularLocation>
    <subcellularLocation>
        <location evidence="6">Perikaryon</location>
    </subcellularLocation>
</comment>
<dbReference type="GO" id="GO:0016787">
    <property type="term" value="F:hydrolase activity"/>
    <property type="evidence" value="ECO:0007669"/>
    <property type="project" value="UniProtKB-KW"/>
</dbReference>
<feature type="compositionally biased region" description="Gly residues" evidence="44">
    <location>
        <begin position="36"/>
        <end position="46"/>
    </location>
</feature>
<evidence type="ECO:0000256" key="34">
    <source>
        <dbReference type="ARBA" id="ARBA00023128"/>
    </source>
</evidence>
<evidence type="ECO:0000256" key="44">
    <source>
        <dbReference type="SAM" id="MobiDB-lite"/>
    </source>
</evidence>
<keyword evidence="21" id="KW-0221">Differentiation</keyword>
<dbReference type="InterPro" id="IPR007502">
    <property type="entry name" value="Helicase-assoc_dom"/>
</dbReference>
<evidence type="ECO:0000256" key="15">
    <source>
        <dbReference type="ARBA" id="ARBA00022491"/>
    </source>
</evidence>
<dbReference type="InterPro" id="IPR014001">
    <property type="entry name" value="Helicase_ATP-bd"/>
</dbReference>
<evidence type="ECO:0000259" key="45">
    <source>
        <dbReference type="PROSITE" id="PS51192"/>
    </source>
</evidence>
<keyword evidence="19" id="KW-0677">Repeat</keyword>
<evidence type="ECO:0000256" key="28">
    <source>
        <dbReference type="ARBA" id="ARBA00022884"/>
    </source>
</evidence>
<keyword evidence="20" id="KW-0547">Nucleotide-binding</keyword>
<keyword evidence="28" id="KW-0694">RNA-binding</keyword>
<keyword evidence="16" id="KW-0597">Phosphoprotein</keyword>
<keyword evidence="32" id="KW-0051">Antiviral defense</keyword>
<dbReference type="Pfam" id="PF07717">
    <property type="entry name" value="OB_NTP_bind"/>
    <property type="match status" value="1"/>
</dbReference>
<dbReference type="GO" id="GO:0051607">
    <property type="term" value="P:defense response to virus"/>
    <property type="evidence" value="ECO:0007669"/>
    <property type="project" value="UniProtKB-KW"/>
</dbReference>
<dbReference type="AlphaFoldDB" id="A0A8J9YMG7"/>
<dbReference type="Pfam" id="PF26026">
    <property type="entry name" value="RNA_hel_CTD"/>
    <property type="match status" value="1"/>
</dbReference>
<evidence type="ECO:0000256" key="8">
    <source>
        <dbReference type="ARBA" id="ARBA00004514"/>
    </source>
</evidence>
<dbReference type="OrthoDB" id="5600252at2759"/>
<dbReference type="GO" id="GO:0000781">
    <property type="term" value="C:chromosome, telomeric region"/>
    <property type="evidence" value="ECO:0007669"/>
    <property type="project" value="UniProtKB-SubCell"/>
</dbReference>
<comment type="catalytic activity">
    <reaction evidence="39">
        <text>ATP + H2O = ADP + phosphate + H(+)</text>
        <dbReference type="Rhea" id="RHEA:13065"/>
        <dbReference type="ChEBI" id="CHEBI:15377"/>
        <dbReference type="ChEBI" id="CHEBI:15378"/>
        <dbReference type="ChEBI" id="CHEBI:30616"/>
        <dbReference type="ChEBI" id="CHEBI:43474"/>
        <dbReference type="ChEBI" id="CHEBI:456216"/>
        <dbReference type="EC" id="3.6.4.13"/>
    </reaction>
</comment>
<dbReference type="SMART" id="SM00490">
    <property type="entry name" value="HELICc"/>
    <property type="match status" value="1"/>
</dbReference>
<evidence type="ECO:0000313" key="47">
    <source>
        <dbReference type="EMBL" id="CAH1239477.1"/>
    </source>
</evidence>
<evidence type="ECO:0000256" key="32">
    <source>
        <dbReference type="ARBA" id="ARBA00023118"/>
    </source>
</evidence>
<evidence type="ECO:0000256" key="21">
    <source>
        <dbReference type="ARBA" id="ARBA00022782"/>
    </source>
</evidence>
<keyword evidence="27" id="KW-0391">Immunity</keyword>
<evidence type="ECO:0000256" key="23">
    <source>
        <dbReference type="ARBA" id="ARBA00022806"/>
    </source>
</evidence>
<dbReference type="GO" id="GO:0043204">
    <property type="term" value="C:perikaryon"/>
    <property type="evidence" value="ECO:0007669"/>
    <property type="project" value="UniProtKB-SubCell"/>
</dbReference>
<evidence type="ECO:0000256" key="29">
    <source>
        <dbReference type="ARBA" id="ARBA00022895"/>
    </source>
</evidence>
<evidence type="ECO:0000256" key="24">
    <source>
        <dbReference type="ARBA" id="ARBA00022840"/>
    </source>
</evidence>
<feature type="compositionally biased region" description="Basic and acidic residues" evidence="44">
    <location>
        <begin position="127"/>
        <end position="136"/>
    </location>
</feature>
<keyword evidence="30" id="KW-0007">Acetylation</keyword>
<feature type="region of interest" description="Disordered" evidence="44">
    <location>
        <begin position="127"/>
        <end position="146"/>
    </location>
</feature>
<dbReference type="GO" id="GO:0003678">
    <property type="term" value="F:DNA helicase activity"/>
    <property type="evidence" value="ECO:0007669"/>
    <property type="project" value="TreeGrafter"/>
</dbReference>
<dbReference type="GO" id="GO:0046872">
    <property type="term" value="F:metal ion binding"/>
    <property type="evidence" value="ECO:0007669"/>
    <property type="project" value="UniProtKB-KW"/>
</dbReference>
<dbReference type="InterPro" id="IPR011709">
    <property type="entry name" value="DEAD-box_helicase_OB_fold"/>
</dbReference>
<keyword evidence="11" id="KW-0813">Transport</keyword>
<evidence type="ECO:0000256" key="9">
    <source>
        <dbReference type="ARBA" id="ARBA00004574"/>
    </source>
</evidence>
<evidence type="ECO:0000256" key="39">
    <source>
        <dbReference type="ARBA" id="ARBA00047984"/>
    </source>
</evidence>
<sequence length="1079" mass="121336">MFTASVSSRLYNSSKGLFRDVLAKSAEHRGTIMAEGYGGYGGQRGGYGRRGRGGHRGWRGQGSSRSNWSCGEERSFSSGSGGWGGRGGQGRGGQGRGGRGRGGRGGRGGHPSGLSGKDIGLFYARKSKDREKRERSVVQMDQNQEQHLSQLLTHLRKDDTPGDRWRDDSAPRPQLAGTGQDWFEQDDVDSSGSGPSSQRFDSSSQNSSSALPVGRNPSGEEKESWTGPETSWGDAEESCAGPAAVLPVQTRDEQLDSRLQVELDQTRSSNKQYRRMQEFREKLPSYNMRQELLQLVHKNQVVVISGETGCGKTTQVAQFILDDMIERGQGSLCHVICTQPRRISAVGVADRVASERGERCGEGGSTGYSIRLENKLPRPKGSILYCTTGIILKRLLSDPYLGEVSHLILDEVHERDLLSDFLTIIVRDLLQARPDLKLVLMSATLNADQFSAYFGNSPMANIPGFTFPVEDLYLEDVLELTRYDPPEAQSKPQRRVYGRKRREEMEERMEKEEEEKMELREYLQTISRRYSSLTLDSLERMDHQNLDLNLTFELIKYISYNKPDGAILVFLPGWDQISKVNDMLTSQGMAKSGKFRIIPLHSMMPTVNQTQVFERPPQGVRKIVLATNIAETSITIDDVVYVVDCGQVKEKSFDITNNLATLQPVWISKASAKQRRGRAGRVQPGVCFHLFSRLKESKMEEYQLPEILRTPLEELCLQIKLLKLGAILPFVEKAMSSPSLRAVQLAITNLKDLNALDRQENLTPLGYHLARLPVEPHIGKMILFGAIFSCLDPVLTVAASLGFKDPFVIPLGKEEEADRRRREFAAGSKSDHLMLINAFKSWERAKSQGRESERRFCWDSFLSANTLKMLSNMKLQFAELLQDIGFVQARNPSNPQCNKNSGNIRLVKAVICAGLYPNVAKVRGPKQHFRKRPPKLVTKHEKVQLHPKSVNADEKYFEDGWLIYHMKMKTTQVFLYDCTMISPYPLLFFGGDITIQKDGNQETVAVDNWIVFRAATRTAKLVKGLRHELDTVLQQKITRPGAINWDERSKEGQLMRGIIQLITTEDSSQDYEDDYDSED</sequence>
<keyword evidence="37" id="KW-0539">Nucleus</keyword>
<feature type="region of interest" description="Disordered" evidence="44">
    <location>
        <begin position="155"/>
        <end position="239"/>
    </location>
</feature>
<evidence type="ECO:0000259" key="46">
    <source>
        <dbReference type="PROSITE" id="PS51194"/>
    </source>
</evidence>
<dbReference type="InterPro" id="IPR059023">
    <property type="entry name" value="RNA_hel_CTD"/>
</dbReference>
<dbReference type="GO" id="GO:0005739">
    <property type="term" value="C:mitochondrion"/>
    <property type="evidence" value="ECO:0007669"/>
    <property type="project" value="UniProtKB-SubCell"/>
</dbReference>
<dbReference type="InterPro" id="IPR011545">
    <property type="entry name" value="DEAD/DEAH_box_helicase_dom"/>
</dbReference>
<dbReference type="GO" id="GO:0016607">
    <property type="term" value="C:nuclear speck"/>
    <property type="evidence" value="ECO:0007669"/>
    <property type="project" value="UniProtKB-SubCell"/>
</dbReference>
<evidence type="ECO:0000256" key="7">
    <source>
        <dbReference type="ARBA" id="ARBA00004489"/>
    </source>
</evidence>
<proteinExistence type="predicted"/>
<evidence type="ECO:0000256" key="11">
    <source>
        <dbReference type="ARBA" id="ARBA00022448"/>
    </source>
</evidence>
<evidence type="ECO:0000256" key="12">
    <source>
        <dbReference type="ARBA" id="ARBA00022454"/>
    </source>
</evidence>
<keyword evidence="13" id="KW-0217">Developmental protein</keyword>
<dbReference type="GO" id="GO:0030424">
    <property type="term" value="C:axon"/>
    <property type="evidence" value="ECO:0007669"/>
    <property type="project" value="UniProtKB-SubCell"/>
</dbReference>
<evidence type="ECO:0000256" key="26">
    <source>
        <dbReference type="ARBA" id="ARBA00022845"/>
    </source>
</evidence>
<evidence type="ECO:0000256" key="41">
    <source>
        <dbReference type="ARBA" id="ARBA00076143"/>
    </source>
</evidence>
<feature type="domain" description="Helicase ATP-binding" evidence="45">
    <location>
        <begin position="293"/>
        <end position="463"/>
    </location>
</feature>
<dbReference type="GO" id="GO:0045087">
    <property type="term" value="P:innate immune response"/>
    <property type="evidence" value="ECO:0007669"/>
    <property type="project" value="UniProtKB-KW"/>
</dbReference>